<dbReference type="Proteomes" id="UP000509702">
    <property type="component" value="Chromosome"/>
</dbReference>
<feature type="compositionally biased region" description="Low complexity" evidence="1">
    <location>
        <begin position="195"/>
        <end position="207"/>
    </location>
</feature>
<feature type="transmembrane region" description="Helical" evidence="2">
    <location>
        <begin position="92"/>
        <end position="112"/>
    </location>
</feature>
<evidence type="ECO:0000256" key="2">
    <source>
        <dbReference type="SAM" id="Phobius"/>
    </source>
</evidence>
<dbReference type="Gene3D" id="3.20.20.450">
    <property type="entry name" value="EAL domain"/>
    <property type="match status" value="1"/>
</dbReference>
<evidence type="ECO:0000313" key="4">
    <source>
        <dbReference type="EMBL" id="QKS53129.1"/>
    </source>
</evidence>
<dbReference type="SUPFAM" id="SSF141868">
    <property type="entry name" value="EAL domain-like"/>
    <property type="match status" value="1"/>
</dbReference>
<dbReference type="Pfam" id="PF00563">
    <property type="entry name" value="EAL"/>
    <property type="match status" value="1"/>
</dbReference>
<dbReference type="InterPro" id="IPR050706">
    <property type="entry name" value="Cyclic-di-GMP_PDE-like"/>
</dbReference>
<evidence type="ECO:0000259" key="3">
    <source>
        <dbReference type="PROSITE" id="PS50883"/>
    </source>
</evidence>
<feature type="domain" description="EAL" evidence="3">
    <location>
        <begin position="215"/>
        <end position="457"/>
    </location>
</feature>
<dbReference type="CDD" id="cd01948">
    <property type="entry name" value="EAL"/>
    <property type="match status" value="1"/>
</dbReference>
<sequence>MNGSSSGCPDSGSQGWDTRAVPCHAPARGCAPVKALTADLRPGTAASSAAVLFTLVPAMTLLTHLVYALAYLIAGVSAGAALWALRPEADPLLALLAGALVALTGALVHDVVTRLEREHKASRRIARLNDRVEELAHLLEQRLAADAGPQPEAGARYDAVMQEVRLLQSLVARLTERRAPRPPAASAERRPAPAPSTAAPSPAAPSAPVAVPMDDAAVLEAVRDALKADRIDVYLQPIVSLPQRKHRFYEVFSRVRAADGQQIMPDRYLDIAEREGLIATIDNLLLVRCVQLIRETERRQHAIGFFANISAATLADAEFMRQFLNMMAQNHALVPKLVFELSQHDLRVGGAVTMGILSQLARLGFRFSMDQVTDLAIDLDRLLRHEFRCIKLDRALVLDPANAARIRELRHRCAAEGIDLIVEKIETENQLVEVLDTGFDFGQGYLFGEPRLSRKPE</sequence>
<dbReference type="PANTHER" id="PTHR33121:SF79">
    <property type="entry name" value="CYCLIC DI-GMP PHOSPHODIESTERASE PDED-RELATED"/>
    <property type="match status" value="1"/>
</dbReference>
<dbReference type="KEGG" id="aoz:HUE56_12240"/>
<organism evidence="4 5">
    <name type="scientific">Azospirillum oryzae</name>
    <dbReference type="NCBI Taxonomy" id="286727"/>
    <lineage>
        <taxon>Bacteria</taxon>
        <taxon>Pseudomonadati</taxon>
        <taxon>Pseudomonadota</taxon>
        <taxon>Alphaproteobacteria</taxon>
        <taxon>Rhodospirillales</taxon>
        <taxon>Azospirillaceae</taxon>
        <taxon>Azospirillum</taxon>
    </lineage>
</organism>
<keyword evidence="5" id="KW-1185">Reference proteome</keyword>
<gene>
    <name evidence="4" type="ORF">HUE56_12240</name>
</gene>
<dbReference type="PROSITE" id="PS50883">
    <property type="entry name" value="EAL"/>
    <property type="match status" value="1"/>
</dbReference>
<dbReference type="GO" id="GO:0071111">
    <property type="term" value="F:cyclic-guanylate-specific phosphodiesterase activity"/>
    <property type="evidence" value="ECO:0007669"/>
    <property type="project" value="InterPro"/>
</dbReference>
<dbReference type="SMART" id="SM00052">
    <property type="entry name" value="EAL"/>
    <property type="match status" value="1"/>
</dbReference>
<evidence type="ECO:0000256" key="1">
    <source>
        <dbReference type="SAM" id="MobiDB-lite"/>
    </source>
</evidence>
<dbReference type="AlphaFoldDB" id="A0A6N1ANS7"/>
<accession>A0A6N1ANS7</accession>
<keyword evidence="2" id="KW-0472">Membrane</keyword>
<keyword evidence="2" id="KW-0812">Transmembrane</keyword>
<dbReference type="EMBL" id="CP054619">
    <property type="protein sequence ID" value="QKS53129.1"/>
    <property type="molecule type" value="Genomic_DNA"/>
</dbReference>
<feature type="region of interest" description="Disordered" evidence="1">
    <location>
        <begin position="177"/>
        <end position="207"/>
    </location>
</feature>
<keyword evidence="2" id="KW-1133">Transmembrane helix</keyword>
<protein>
    <submittedName>
        <fullName evidence="4">EAL domain-containing protein</fullName>
    </submittedName>
</protein>
<reference evidence="4 5" key="1">
    <citation type="submission" date="2020-06" db="EMBL/GenBank/DDBJ databases">
        <title>Complete genome of Azosprillum oryzae KACC14407.</title>
        <authorList>
            <person name="Kim M."/>
            <person name="Park Y.-J."/>
            <person name="Shin J.-H."/>
        </authorList>
    </citation>
    <scope>NUCLEOTIDE SEQUENCE [LARGE SCALE GENOMIC DNA]</scope>
    <source>
        <strain evidence="4 5">KACC 14407</strain>
    </source>
</reference>
<evidence type="ECO:0000313" key="5">
    <source>
        <dbReference type="Proteomes" id="UP000509702"/>
    </source>
</evidence>
<feature type="transmembrane region" description="Helical" evidence="2">
    <location>
        <begin position="65"/>
        <end position="85"/>
    </location>
</feature>
<proteinExistence type="predicted"/>
<name>A0A6N1ANS7_9PROT</name>
<dbReference type="OrthoDB" id="7178689at2"/>
<dbReference type="InterPro" id="IPR035919">
    <property type="entry name" value="EAL_sf"/>
</dbReference>
<dbReference type="PANTHER" id="PTHR33121">
    <property type="entry name" value="CYCLIC DI-GMP PHOSPHODIESTERASE PDEF"/>
    <property type="match status" value="1"/>
</dbReference>
<dbReference type="InterPro" id="IPR001633">
    <property type="entry name" value="EAL_dom"/>
</dbReference>